<gene>
    <name evidence="1" type="ORF">DGYR_LOCUS4166</name>
</gene>
<evidence type="ECO:0000313" key="1">
    <source>
        <dbReference type="EMBL" id="CAD5115421.1"/>
    </source>
</evidence>
<name>A0A7I8VID3_9ANNE</name>
<sequence>MALEVLGKRLLTRATTNELSEIAELLRRHNTVIVVIGVMEDAGSFQSFMDGNYLDGEVYTGDEQLYQDIGFKPYSCCGLCCLACTCCCRSAVRSQMKGIRDNKIDGDLVGNPFRNGGTLIIKDNQLLLSHIQETADDHVEVIQIVNILGLTLDQSLKIVTKQPRTVCNDEVCRIRRD</sequence>
<comment type="caution">
    <text evidence="1">The sequence shown here is derived from an EMBL/GenBank/DDBJ whole genome shotgun (WGS) entry which is preliminary data.</text>
</comment>
<organism evidence="1 2">
    <name type="scientific">Dimorphilus gyrociliatus</name>
    <dbReference type="NCBI Taxonomy" id="2664684"/>
    <lineage>
        <taxon>Eukaryota</taxon>
        <taxon>Metazoa</taxon>
        <taxon>Spiralia</taxon>
        <taxon>Lophotrochozoa</taxon>
        <taxon>Annelida</taxon>
        <taxon>Polychaeta</taxon>
        <taxon>Polychaeta incertae sedis</taxon>
        <taxon>Dinophilidae</taxon>
        <taxon>Dimorphilus</taxon>
    </lineage>
</organism>
<keyword evidence="2" id="KW-1185">Reference proteome</keyword>
<dbReference type="EMBL" id="CAJFCJ010000006">
    <property type="protein sequence ID" value="CAD5115421.1"/>
    <property type="molecule type" value="Genomic_DNA"/>
</dbReference>
<evidence type="ECO:0000313" key="2">
    <source>
        <dbReference type="Proteomes" id="UP000549394"/>
    </source>
</evidence>
<dbReference type="Pfam" id="PF13911">
    <property type="entry name" value="AhpC-TSA_2"/>
    <property type="match status" value="1"/>
</dbReference>
<dbReference type="OrthoDB" id="40334at2759"/>
<reference evidence="1 2" key="1">
    <citation type="submission" date="2020-08" db="EMBL/GenBank/DDBJ databases">
        <authorList>
            <person name="Hejnol A."/>
        </authorList>
    </citation>
    <scope>NUCLEOTIDE SEQUENCE [LARGE SCALE GENOMIC DNA]</scope>
</reference>
<dbReference type="AlphaFoldDB" id="A0A7I8VID3"/>
<accession>A0A7I8VID3</accession>
<protein>
    <submittedName>
        <fullName evidence="1">DgyrCDS4396</fullName>
    </submittedName>
</protein>
<dbReference type="InterPro" id="IPR032801">
    <property type="entry name" value="PXL2A/B/C"/>
</dbReference>
<dbReference type="Proteomes" id="UP000549394">
    <property type="component" value="Unassembled WGS sequence"/>
</dbReference>
<proteinExistence type="predicted"/>